<feature type="chain" id="PRO_5040186337" description="Apolipoprotein D" evidence="3">
    <location>
        <begin position="20"/>
        <end position="265"/>
    </location>
</feature>
<sequence>MKKFFAIFLLFLSFHGGEFHSYHLGSCPNIEPMREFNMDRMLGIWYVMEKTSTASSCITYNFTKTDEPGEYRVEQVSQHFLLGLTPLKHGYHYTGILKVPDSSIPAKMTVKFPLSVAGTASFTVFTTDYDTFAGIYSCQTLTTIGNRQSATILSRTRTLDKMYSDKIRSKLTSFHVDPFDLSIIKQTECPRNLTDSYNINIDDETISAKNAAGIIRKAGEKIGDGVEYISGKTQQVYHKIADKSEGEKDRVGRIMTANPNSEWLP</sequence>
<dbReference type="PANTHER" id="PTHR10612:SF49">
    <property type="entry name" value="APOLIPOPROTEIN D-LIKE PROTEIN"/>
    <property type="match status" value="1"/>
</dbReference>
<keyword evidence="2" id="KW-0873">Pyrrolidone carboxylic acid</keyword>
<gene>
    <name evidence="5" type="ORF">MELIAE_LOCUS2648</name>
</gene>
<dbReference type="GO" id="GO:0007420">
    <property type="term" value="P:brain development"/>
    <property type="evidence" value="ECO:0007669"/>
    <property type="project" value="InterPro"/>
</dbReference>
<keyword evidence="3" id="KW-0732">Signal</keyword>
<dbReference type="Pfam" id="PF00061">
    <property type="entry name" value="Lipocalin"/>
    <property type="match status" value="1"/>
</dbReference>
<dbReference type="EMBL" id="OV121142">
    <property type="protein sequence ID" value="CAH0549531.1"/>
    <property type="molecule type" value="Genomic_DNA"/>
</dbReference>
<dbReference type="GO" id="GO:0008289">
    <property type="term" value="F:lipid binding"/>
    <property type="evidence" value="ECO:0007669"/>
    <property type="project" value="InterPro"/>
</dbReference>
<dbReference type="PANTHER" id="PTHR10612">
    <property type="entry name" value="APOLIPOPROTEIN D"/>
    <property type="match status" value="1"/>
</dbReference>
<dbReference type="AlphaFoldDB" id="A0A9P0AXA6"/>
<protein>
    <recommendedName>
        <fullName evidence="1">Apolipoprotein D</fullName>
    </recommendedName>
</protein>
<dbReference type="GO" id="GO:0006629">
    <property type="term" value="P:lipid metabolic process"/>
    <property type="evidence" value="ECO:0007669"/>
    <property type="project" value="TreeGrafter"/>
</dbReference>
<proteinExistence type="predicted"/>
<dbReference type="InterPro" id="IPR000566">
    <property type="entry name" value="Lipocln_cytosolic_FA-bd_dom"/>
</dbReference>
<dbReference type="InterPro" id="IPR012674">
    <property type="entry name" value="Calycin"/>
</dbReference>
<evidence type="ECO:0000313" key="5">
    <source>
        <dbReference type="EMBL" id="CAH0549531.1"/>
    </source>
</evidence>
<feature type="domain" description="Lipocalin/cytosolic fatty-acid binding" evidence="4">
    <location>
        <begin position="102"/>
        <end position="168"/>
    </location>
</feature>
<accession>A0A9P0AXA6</accession>
<dbReference type="InterPro" id="IPR002969">
    <property type="entry name" value="ApolipopD"/>
</dbReference>
<keyword evidence="6" id="KW-1185">Reference proteome</keyword>
<dbReference type="Gene3D" id="2.40.128.20">
    <property type="match status" value="1"/>
</dbReference>
<feature type="signal peptide" evidence="3">
    <location>
        <begin position="1"/>
        <end position="19"/>
    </location>
</feature>
<dbReference type="OrthoDB" id="6728016at2759"/>
<dbReference type="GO" id="GO:0005737">
    <property type="term" value="C:cytoplasm"/>
    <property type="evidence" value="ECO:0007669"/>
    <property type="project" value="TreeGrafter"/>
</dbReference>
<evidence type="ECO:0000256" key="2">
    <source>
        <dbReference type="ARBA" id="ARBA00023283"/>
    </source>
</evidence>
<organism evidence="5 6">
    <name type="scientific">Brassicogethes aeneus</name>
    <name type="common">Rape pollen beetle</name>
    <name type="synonym">Meligethes aeneus</name>
    <dbReference type="NCBI Taxonomy" id="1431903"/>
    <lineage>
        <taxon>Eukaryota</taxon>
        <taxon>Metazoa</taxon>
        <taxon>Ecdysozoa</taxon>
        <taxon>Arthropoda</taxon>
        <taxon>Hexapoda</taxon>
        <taxon>Insecta</taxon>
        <taxon>Pterygota</taxon>
        <taxon>Neoptera</taxon>
        <taxon>Endopterygota</taxon>
        <taxon>Coleoptera</taxon>
        <taxon>Polyphaga</taxon>
        <taxon>Cucujiformia</taxon>
        <taxon>Nitidulidae</taxon>
        <taxon>Meligethinae</taxon>
        <taxon>Brassicogethes</taxon>
    </lineage>
</organism>
<dbReference type="Proteomes" id="UP001154078">
    <property type="component" value="Chromosome 11"/>
</dbReference>
<evidence type="ECO:0000256" key="1">
    <source>
        <dbReference type="ARBA" id="ARBA00019890"/>
    </source>
</evidence>
<evidence type="ECO:0000256" key="3">
    <source>
        <dbReference type="SAM" id="SignalP"/>
    </source>
</evidence>
<dbReference type="PRINTS" id="PR01219">
    <property type="entry name" value="APOLIPOPROTD"/>
</dbReference>
<dbReference type="GO" id="GO:0042246">
    <property type="term" value="P:tissue regeneration"/>
    <property type="evidence" value="ECO:0007669"/>
    <property type="project" value="InterPro"/>
</dbReference>
<dbReference type="GO" id="GO:0000302">
    <property type="term" value="P:response to reactive oxygen species"/>
    <property type="evidence" value="ECO:0007669"/>
    <property type="project" value="TreeGrafter"/>
</dbReference>
<evidence type="ECO:0000259" key="4">
    <source>
        <dbReference type="Pfam" id="PF00061"/>
    </source>
</evidence>
<name>A0A9P0AXA6_BRAAE</name>
<evidence type="ECO:0000313" key="6">
    <source>
        <dbReference type="Proteomes" id="UP001154078"/>
    </source>
</evidence>
<dbReference type="GO" id="GO:0006869">
    <property type="term" value="P:lipid transport"/>
    <property type="evidence" value="ECO:0007669"/>
    <property type="project" value="InterPro"/>
</dbReference>
<dbReference type="SUPFAM" id="SSF50814">
    <property type="entry name" value="Lipocalins"/>
    <property type="match status" value="1"/>
</dbReference>
<reference evidence="5" key="1">
    <citation type="submission" date="2021-12" db="EMBL/GenBank/DDBJ databases">
        <authorList>
            <person name="King R."/>
        </authorList>
    </citation>
    <scope>NUCLEOTIDE SEQUENCE</scope>
</reference>